<keyword evidence="2" id="KW-1185">Reference proteome</keyword>
<dbReference type="AlphaFoldDB" id="A0A1D1W5K1"/>
<reference evidence="1 2" key="1">
    <citation type="journal article" date="2016" name="Nat. Commun.">
        <title>Extremotolerant tardigrade genome and improved radiotolerance of human cultured cells by tardigrade-unique protein.</title>
        <authorList>
            <person name="Hashimoto T."/>
            <person name="Horikawa D.D."/>
            <person name="Saito Y."/>
            <person name="Kuwahara H."/>
            <person name="Kozuka-Hata H."/>
            <person name="Shin-I T."/>
            <person name="Minakuchi Y."/>
            <person name="Ohishi K."/>
            <person name="Motoyama A."/>
            <person name="Aizu T."/>
            <person name="Enomoto A."/>
            <person name="Kondo K."/>
            <person name="Tanaka S."/>
            <person name="Hara Y."/>
            <person name="Koshikawa S."/>
            <person name="Sagara H."/>
            <person name="Miura T."/>
            <person name="Yokobori S."/>
            <person name="Miyagawa K."/>
            <person name="Suzuki Y."/>
            <person name="Kubo T."/>
            <person name="Oyama M."/>
            <person name="Kohara Y."/>
            <person name="Fujiyama A."/>
            <person name="Arakawa K."/>
            <person name="Katayama T."/>
            <person name="Toyoda A."/>
            <person name="Kunieda T."/>
        </authorList>
    </citation>
    <scope>NUCLEOTIDE SEQUENCE [LARGE SCALE GENOMIC DNA]</scope>
    <source>
        <strain evidence="1 2">YOKOZUNA-1</strain>
    </source>
</reference>
<dbReference type="OrthoDB" id="415411at2759"/>
<organism evidence="1 2">
    <name type="scientific">Ramazzottius varieornatus</name>
    <name type="common">Water bear</name>
    <name type="synonym">Tardigrade</name>
    <dbReference type="NCBI Taxonomy" id="947166"/>
    <lineage>
        <taxon>Eukaryota</taxon>
        <taxon>Metazoa</taxon>
        <taxon>Ecdysozoa</taxon>
        <taxon>Tardigrada</taxon>
        <taxon>Eutardigrada</taxon>
        <taxon>Parachela</taxon>
        <taxon>Hypsibioidea</taxon>
        <taxon>Ramazzottiidae</taxon>
        <taxon>Ramazzottius</taxon>
    </lineage>
</organism>
<dbReference type="PANTHER" id="PTHR10151">
    <property type="entry name" value="ECTONUCLEOTIDE PYROPHOSPHATASE/PHOSPHODIESTERASE"/>
    <property type="match status" value="1"/>
</dbReference>
<protein>
    <submittedName>
        <fullName evidence="1">Uncharacterized protein</fullName>
    </submittedName>
</protein>
<comment type="caution">
    <text evidence="1">The sequence shown here is derived from an EMBL/GenBank/DDBJ whole genome shotgun (WGS) entry which is preliminary data.</text>
</comment>
<dbReference type="EMBL" id="BDGG01000014">
    <property type="protein sequence ID" value="GAV06714.1"/>
    <property type="molecule type" value="Genomic_DNA"/>
</dbReference>
<evidence type="ECO:0000313" key="2">
    <source>
        <dbReference type="Proteomes" id="UP000186922"/>
    </source>
</evidence>
<dbReference type="Gene3D" id="3.40.720.10">
    <property type="entry name" value="Alkaline Phosphatase, subunit A"/>
    <property type="match status" value="1"/>
</dbReference>
<sequence>MSAHKCLQTVKISPIVHQSQALRNLNFNDASYSLLETWTMARISVNNTNATVDQVFAALKCPNSSRKPSKYQLYRRETQPRRFHYFNEERIEPVVLTLTPPYTVFKEERAENFCEGGEHGYDNLYPSQQAIFLAQGPSLNDGQKTAAFSNIELYALFASCCSSFKFCRLPWT</sequence>
<evidence type="ECO:0000313" key="1">
    <source>
        <dbReference type="EMBL" id="GAV06714.1"/>
    </source>
</evidence>
<dbReference type="Proteomes" id="UP000186922">
    <property type="component" value="Unassembled WGS sequence"/>
</dbReference>
<dbReference type="InterPro" id="IPR017850">
    <property type="entry name" value="Alkaline_phosphatase_core_sf"/>
</dbReference>
<dbReference type="SUPFAM" id="SSF53649">
    <property type="entry name" value="Alkaline phosphatase-like"/>
    <property type="match status" value="1"/>
</dbReference>
<accession>A0A1D1W5K1</accession>
<dbReference type="Pfam" id="PF01663">
    <property type="entry name" value="Phosphodiest"/>
    <property type="match status" value="1"/>
</dbReference>
<dbReference type="InterPro" id="IPR002591">
    <property type="entry name" value="Phosphodiest/P_Trfase"/>
</dbReference>
<name>A0A1D1W5K1_RAMVA</name>
<dbReference type="STRING" id="947166.A0A1D1W5K1"/>
<gene>
    <name evidence="1" type="primary">RvY_16658</name>
    <name evidence="1" type="synonym">RvY_16658.1</name>
    <name evidence="1" type="ORF">RvY_16658-1</name>
</gene>
<dbReference type="PANTHER" id="PTHR10151:SF114">
    <property type="entry name" value="ECTONUCLEOTIDE PYROPHOSPHATASE_PHOSPHODIESTERASE C27A7.3"/>
    <property type="match status" value="1"/>
</dbReference>
<proteinExistence type="predicted"/>